<gene>
    <name evidence="1" type="ORF">Ae201684_015282</name>
</gene>
<dbReference type="VEuPathDB" id="FungiDB:AeMF1_005318"/>
<organism evidence="1 2">
    <name type="scientific">Aphanomyces euteiches</name>
    <dbReference type="NCBI Taxonomy" id="100861"/>
    <lineage>
        <taxon>Eukaryota</taxon>
        <taxon>Sar</taxon>
        <taxon>Stramenopiles</taxon>
        <taxon>Oomycota</taxon>
        <taxon>Saprolegniomycetes</taxon>
        <taxon>Saprolegniales</taxon>
        <taxon>Verrucalvaceae</taxon>
        <taxon>Aphanomyces</taxon>
    </lineage>
</organism>
<dbReference type="AlphaFoldDB" id="A0A6G0WH26"/>
<dbReference type="EMBL" id="VJMJ01000215">
    <property type="protein sequence ID" value="KAF0726468.1"/>
    <property type="molecule type" value="Genomic_DNA"/>
</dbReference>
<keyword evidence="2" id="KW-1185">Reference proteome</keyword>
<comment type="caution">
    <text evidence="1">The sequence shown here is derived from an EMBL/GenBank/DDBJ whole genome shotgun (WGS) entry which is preliminary data.</text>
</comment>
<evidence type="ECO:0000313" key="2">
    <source>
        <dbReference type="Proteomes" id="UP000481153"/>
    </source>
</evidence>
<dbReference type="Proteomes" id="UP000481153">
    <property type="component" value="Unassembled WGS sequence"/>
</dbReference>
<sequence length="334" mass="38677">MQPPTGLATGGFPRTPKLTVMISRCKFKAQHDFFLAKFIPLAAFDRRRIHHRNPSSMLSRRLCGWLTWLVSNDVMRSISTKRMRFGHRLQAHGSPQTRLERSISSTKWSRRCDAKMDRANEDLEDLIYCIQSTLLEPATWLVLEKNFPVQRRHVLDAAKYLQPRKPKSRAVFELILANVRDKNDRTQWITACMRQATAHVDGILDGRCHPRCILAGIDCFKLGGKIFARCGQFETVDFNFQFSVNAHNMMADITHIWNIPLVNSSVDHDKIYFDSEQFYRGFQKEYMCVANDVVLVIGIAGNPLCKLPKRSTKQEPNQRMESPRKLPRLLRELF</sequence>
<accession>A0A6G0WH26</accession>
<reference evidence="1 2" key="1">
    <citation type="submission" date="2019-07" db="EMBL/GenBank/DDBJ databases">
        <title>Genomics analysis of Aphanomyces spp. identifies a new class of oomycete effector associated with host adaptation.</title>
        <authorList>
            <person name="Gaulin E."/>
        </authorList>
    </citation>
    <scope>NUCLEOTIDE SEQUENCE [LARGE SCALE GENOMIC DNA]</scope>
    <source>
        <strain evidence="1 2">ATCC 201684</strain>
    </source>
</reference>
<proteinExistence type="predicted"/>
<name>A0A6G0WH26_9STRA</name>
<evidence type="ECO:0000313" key="1">
    <source>
        <dbReference type="EMBL" id="KAF0726468.1"/>
    </source>
</evidence>
<protein>
    <submittedName>
        <fullName evidence="1">Uncharacterized protein</fullName>
    </submittedName>
</protein>